<dbReference type="InterPro" id="IPR036640">
    <property type="entry name" value="ABC1_TM_sf"/>
</dbReference>
<sequence length="645" mass="70440">MFRFFETLVDPYTAYEERDAPPRRLWPFLLSFARPFRGVFAITAVLCIIVASVEVALVWYMGRVVDFLSQGTPAEVWAAHGTELLLAGLFMLTLRPVVQGLSVAFLNNTIVPNFGTLIRWRSHRHVLRQSVGWFENDFAGRVANRIMQAPGSAGDAVYQIFDAITFALAYIIGATVLLADADPRLALPLLGWLVLYGLLMRWTMVRVSVASQAASDARSALTGRVVDSYTNIHSVKLFAHQGKEVDYAREGMERFRQATAREMRVFTTMDVVLMALNGLLIVAVVGWALWLWMQGSASVGAVAAATALTLRLNAMTGWIMWALTHFFQSLGIVEEGMQTLAEPIHLVDRREAVALKLTKGLVQFENVSHHYGRGSAGLDGVTLTVRPGERIGLIGRSGAGKTTLVKLLLRFYDPERGRILLDGQDISGVTQDSLRRAIGMVQQESSLLHRTVRENILYGRPDATEEEMIAAAKRAEAHDFILQLRDREGRAGYDAQVGERGVKLSGGQRQRVALARVILKNAPILVLDEATSALDSEVEAAIQETLYGVMEGKTVIAIAHRLSTIAAMDRIVVLDAGRVVEDGSHDELLAAGGIYAGLWARQSGGFLGMDTGMESGPETEAETEPGTGPKTTNGENAPLTAGEPT</sequence>
<reference evidence="12 13" key="1">
    <citation type="submission" date="2016-12" db="EMBL/GenBank/DDBJ databases">
        <title>Comparison of Traditional DNA-DNA Hybridization with In Silico Genomic Analysis.</title>
        <authorList>
            <person name="Nicholson A.C."/>
            <person name="Humrighouse B.W."/>
            <person name="Graziano J."/>
            <person name="Lasker B."/>
            <person name="Whitney A.M."/>
            <person name="Mcquiston J.R."/>
        </authorList>
    </citation>
    <scope>NUCLEOTIDE SEQUENCE [LARGE SCALE GENOMIC DNA]</scope>
    <source>
        <strain evidence="12 13">H2240</strain>
    </source>
</reference>
<evidence type="ECO:0000259" key="11">
    <source>
        <dbReference type="PROSITE" id="PS50929"/>
    </source>
</evidence>
<dbReference type="RefSeq" id="WP_088215733.1">
    <property type="nucleotide sequence ID" value="NZ_NIPW01000024.1"/>
</dbReference>
<comment type="subcellular location">
    <subcellularLocation>
        <location evidence="1">Cell membrane</location>
        <topology evidence="1">Multi-pass membrane protein</topology>
    </subcellularLocation>
</comment>
<dbReference type="InterPro" id="IPR003439">
    <property type="entry name" value="ABC_transporter-like_ATP-bd"/>
</dbReference>
<dbReference type="AlphaFoldDB" id="A0A212A9Z9"/>
<evidence type="ECO:0000256" key="6">
    <source>
        <dbReference type="ARBA" id="ARBA00023136"/>
    </source>
</evidence>
<dbReference type="SUPFAM" id="SSF90123">
    <property type="entry name" value="ABC transporter transmembrane region"/>
    <property type="match status" value="1"/>
</dbReference>
<evidence type="ECO:0000256" key="5">
    <source>
        <dbReference type="ARBA" id="ARBA00022989"/>
    </source>
</evidence>
<dbReference type="SUPFAM" id="SSF52540">
    <property type="entry name" value="P-loop containing nucleoside triphosphate hydrolases"/>
    <property type="match status" value="1"/>
</dbReference>
<protein>
    <submittedName>
        <fullName evidence="12">Multidrug ABC transporter ATP-binding protein</fullName>
    </submittedName>
</protein>
<dbReference type="EMBL" id="NIPW01000024">
    <property type="protein sequence ID" value="OWJ76939.1"/>
    <property type="molecule type" value="Genomic_DNA"/>
</dbReference>
<dbReference type="GO" id="GO:0005886">
    <property type="term" value="C:plasma membrane"/>
    <property type="evidence" value="ECO:0007669"/>
    <property type="project" value="UniProtKB-SubCell"/>
</dbReference>
<dbReference type="InterPro" id="IPR039421">
    <property type="entry name" value="Type_1_exporter"/>
</dbReference>
<dbReference type="PROSITE" id="PS50893">
    <property type="entry name" value="ABC_TRANSPORTER_2"/>
    <property type="match status" value="1"/>
</dbReference>
<dbReference type="InterPro" id="IPR027417">
    <property type="entry name" value="P-loop_NTPase"/>
</dbReference>
<dbReference type="Proteomes" id="UP000196878">
    <property type="component" value="Unassembled WGS sequence"/>
</dbReference>
<keyword evidence="13" id="KW-1185">Reference proteome</keyword>
<feature type="transmembrane region" description="Helical" evidence="9">
    <location>
        <begin position="185"/>
        <end position="202"/>
    </location>
</feature>
<gene>
    <name evidence="12" type="ORF">CDV49_12325</name>
</gene>
<evidence type="ECO:0000256" key="9">
    <source>
        <dbReference type="SAM" id="Phobius"/>
    </source>
</evidence>
<evidence type="ECO:0000256" key="2">
    <source>
        <dbReference type="ARBA" id="ARBA00022692"/>
    </source>
</evidence>
<feature type="domain" description="ABC transmembrane type-1" evidence="11">
    <location>
        <begin position="41"/>
        <end position="328"/>
    </location>
</feature>
<dbReference type="InterPro" id="IPR003593">
    <property type="entry name" value="AAA+_ATPase"/>
</dbReference>
<feature type="compositionally biased region" description="Low complexity" evidence="8">
    <location>
        <begin position="624"/>
        <end position="635"/>
    </location>
</feature>
<dbReference type="PROSITE" id="PS00211">
    <property type="entry name" value="ABC_TRANSPORTER_1"/>
    <property type="match status" value="1"/>
</dbReference>
<feature type="transmembrane region" description="Helical" evidence="9">
    <location>
        <begin position="271"/>
        <end position="293"/>
    </location>
</feature>
<dbReference type="PROSITE" id="PS50929">
    <property type="entry name" value="ABC_TM1F"/>
    <property type="match status" value="1"/>
</dbReference>
<feature type="region of interest" description="Disordered" evidence="8">
    <location>
        <begin position="610"/>
        <end position="645"/>
    </location>
</feature>
<dbReference type="OrthoDB" id="9808328at2"/>
<dbReference type="InterPro" id="IPR011527">
    <property type="entry name" value="ABC1_TM_dom"/>
</dbReference>
<accession>A0A212A9Z9</accession>
<dbReference type="InterPro" id="IPR017871">
    <property type="entry name" value="ABC_transporter-like_CS"/>
</dbReference>
<evidence type="ECO:0000313" key="12">
    <source>
        <dbReference type="EMBL" id="OWJ76939.1"/>
    </source>
</evidence>
<keyword evidence="5 9" id="KW-1133">Transmembrane helix</keyword>
<dbReference type="FunFam" id="1.20.1560.10:FF:000070">
    <property type="entry name" value="Multidrug ABC transporter ATP-binding protein"/>
    <property type="match status" value="1"/>
</dbReference>
<evidence type="ECO:0000256" key="7">
    <source>
        <dbReference type="ARBA" id="ARBA00024725"/>
    </source>
</evidence>
<evidence type="ECO:0000256" key="1">
    <source>
        <dbReference type="ARBA" id="ARBA00004651"/>
    </source>
</evidence>
<dbReference type="CDD" id="cd07346">
    <property type="entry name" value="ABC_6TM_exporters"/>
    <property type="match status" value="1"/>
</dbReference>
<dbReference type="GO" id="GO:0016887">
    <property type="term" value="F:ATP hydrolysis activity"/>
    <property type="evidence" value="ECO:0007669"/>
    <property type="project" value="InterPro"/>
</dbReference>
<keyword evidence="6 9" id="KW-0472">Membrane</keyword>
<dbReference type="Pfam" id="PF00664">
    <property type="entry name" value="ABC_membrane"/>
    <property type="match status" value="1"/>
</dbReference>
<name>A0A212A9Z9_9RHOB</name>
<evidence type="ECO:0000259" key="10">
    <source>
        <dbReference type="PROSITE" id="PS50893"/>
    </source>
</evidence>
<organism evidence="12 13">
    <name type="scientific">Haematobacter genomosp. 1</name>
    <dbReference type="NCBI Taxonomy" id="366618"/>
    <lineage>
        <taxon>Bacteria</taxon>
        <taxon>Pseudomonadati</taxon>
        <taxon>Pseudomonadota</taxon>
        <taxon>Alphaproteobacteria</taxon>
        <taxon>Rhodobacterales</taxon>
        <taxon>Paracoccaceae</taxon>
        <taxon>Haematobacter</taxon>
    </lineage>
</organism>
<feature type="transmembrane region" description="Helical" evidence="9">
    <location>
        <begin position="299"/>
        <end position="323"/>
    </location>
</feature>
<proteinExistence type="predicted"/>
<comment type="caution">
    <text evidence="12">The sequence shown here is derived from an EMBL/GenBank/DDBJ whole genome shotgun (WGS) entry which is preliminary data.</text>
</comment>
<keyword evidence="3" id="KW-0547">Nucleotide-binding</keyword>
<keyword evidence="2 9" id="KW-0812">Transmembrane</keyword>
<dbReference type="Pfam" id="PF00005">
    <property type="entry name" value="ABC_tran"/>
    <property type="match status" value="1"/>
</dbReference>
<dbReference type="PANTHER" id="PTHR43394">
    <property type="entry name" value="ATP-DEPENDENT PERMEASE MDL1, MITOCHONDRIAL"/>
    <property type="match status" value="1"/>
</dbReference>
<dbReference type="Gene3D" id="1.20.1560.10">
    <property type="entry name" value="ABC transporter type 1, transmembrane domain"/>
    <property type="match status" value="1"/>
</dbReference>
<dbReference type="Gene3D" id="3.40.50.300">
    <property type="entry name" value="P-loop containing nucleotide triphosphate hydrolases"/>
    <property type="match status" value="1"/>
</dbReference>
<evidence type="ECO:0000256" key="4">
    <source>
        <dbReference type="ARBA" id="ARBA00022840"/>
    </source>
</evidence>
<feature type="transmembrane region" description="Helical" evidence="9">
    <location>
        <begin position="39"/>
        <end position="62"/>
    </location>
</feature>
<dbReference type="PANTHER" id="PTHR43394:SF1">
    <property type="entry name" value="ATP-BINDING CASSETTE SUB-FAMILY B MEMBER 10, MITOCHONDRIAL"/>
    <property type="match status" value="1"/>
</dbReference>
<dbReference type="FunFam" id="3.40.50.300:FF:000218">
    <property type="entry name" value="Multidrug ABC transporter ATP-binding protein"/>
    <property type="match status" value="1"/>
</dbReference>
<evidence type="ECO:0000256" key="8">
    <source>
        <dbReference type="SAM" id="MobiDB-lite"/>
    </source>
</evidence>
<dbReference type="GO" id="GO:0005524">
    <property type="term" value="F:ATP binding"/>
    <property type="evidence" value="ECO:0007669"/>
    <property type="project" value="UniProtKB-KW"/>
</dbReference>
<dbReference type="SMART" id="SM00382">
    <property type="entry name" value="AAA"/>
    <property type="match status" value="1"/>
</dbReference>
<dbReference type="GO" id="GO:0015421">
    <property type="term" value="F:ABC-type oligopeptide transporter activity"/>
    <property type="evidence" value="ECO:0007669"/>
    <property type="project" value="TreeGrafter"/>
</dbReference>
<evidence type="ECO:0000313" key="13">
    <source>
        <dbReference type="Proteomes" id="UP000196878"/>
    </source>
</evidence>
<feature type="domain" description="ABC transporter" evidence="10">
    <location>
        <begin position="362"/>
        <end position="601"/>
    </location>
</feature>
<evidence type="ECO:0000256" key="3">
    <source>
        <dbReference type="ARBA" id="ARBA00022741"/>
    </source>
</evidence>
<feature type="transmembrane region" description="Helical" evidence="9">
    <location>
        <begin position="156"/>
        <end position="179"/>
    </location>
</feature>
<keyword evidence="4 12" id="KW-0067">ATP-binding</keyword>
<comment type="function">
    <text evidence="7">Part of an ABC transporter complex. Transmembrane domains (TMD) form a pore in the inner membrane and the ATP-binding domain (NBD) is responsible for energy generation.</text>
</comment>